<feature type="chain" id="PRO_5043327120" description="Secreted protein" evidence="1">
    <location>
        <begin position="19"/>
        <end position="122"/>
    </location>
</feature>
<sequence>MAKCLPAVLSINLVGVASISGPSDQDTDISGFGKGRCRFKADAFVTKKRSAPKVRPRGAIKAPVKMSGRPRYPARRGLTQRFGLFVDRLLPDQSVRAMACQRRSGLIEFTGRCTRALMHRPG</sequence>
<evidence type="ECO:0000256" key="1">
    <source>
        <dbReference type="SAM" id="SignalP"/>
    </source>
</evidence>
<evidence type="ECO:0000313" key="3">
    <source>
        <dbReference type="Proteomes" id="UP001054945"/>
    </source>
</evidence>
<gene>
    <name evidence="2" type="ORF">CEXT_761311</name>
</gene>
<keyword evidence="3" id="KW-1185">Reference proteome</keyword>
<evidence type="ECO:0008006" key="4">
    <source>
        <dbReference type="Google" id="ProtNLM"/>
    </source>
</evidence>
<dbReference type="EMBL" id="BPLR01009468">
    <property type="protein sequence ID" value="GIY32185.1"/>
    <property type="molecule type" value="Genomic_DNA"/>
</dbReference>
<reference evidence="2 3" key="1">
    <citation type="submission" date="2021-06" db="EMBL/GenBank/DDBJ databases">
        <title>Caerostris extrusa draft genome.</title>
        <authorList>
            <person name="Kono N."/>
            <person name="Arakawa K."/>
        </authorList>
    </citation>
    <scope>NUCLEOTIDE SEQUENCE [LARGE SCALE GENOMIC DNA]</scope>
</reference>
<dbReference type="AlphaFoldDB" id="A0AAV4SEQ8"/>
<proteinExistence type="predicted"/>
<name>A0AAV4SEQ8_CAEEX</name>
<dbReference type="Proteomes" id="UP001054945">
    <property type="component" value="Unassembled WGS sequence"/>
</dbReference>
<keyword evidence="1" id="KW-0732">Signal</keyword>
<evidence type="ECO:0000313" key="2">
    <source>
        <dbReference type="EMBL" id="GIY32185.1"/>
    </source>
</evidence>
<accession>A0AAV4SEQ8</accession>
<feature type="signal peptide" evidence="1">
    <location>
        <begin position="1"/>
        <end position="18"/>
    </location>
</feature>
<comment type="caution">
    <text evidence="2">The sequence shown here is derived from an EMBL/GenBank/DDBJ whole genome shotgun (WGS) entry which is preliminary data.</text>
</comment>
<organism evidence="2 3">
    <name type="scientific">Caerostris extrusa</name>
    <name type="common">Bark spider</name>
    <name type="synonym">Caerostris bankana</name>
    <dbReference type="NCBI Taxonomy" id="172846"/>
    <lineage>
        <taxon>Eukaryota</taxon>
        <taxon>Metazoa</taxon>
        <taxon>Ecdysozoa</taxon>
        <taxon>Arthropoda</taxon>
        <taxon>Chelicerata</taxon>
        <taxon>Arachnida</taxon>
        <taxon>Araneae</taxon>
        <taxon>Araneomorphae</taxon>
        <taxon>Entelegynae</taxon>
        <taxon>Araneoidea</taxon>
        <taxon>Araneidae</taxon>
        <taxon>Caerostris</taxon>
    </lineage>
</organism>
<protein>
    <recommendedName>
        <fullName evidence="4">Secreted protein</fullName>
    </recommendedName>
</protein>